<proteinExistence type="predicted"/>
<evidence type="ECO:0000313" key="2">
    <source>
        <dbReference type="Proteomes" id="UP000887116"/>
    </source>
</evidence>
<sequence>MDLCINASIRRILINMSNTKDEIYSIVQSLITRAERTETAGERVHRNYRTSSFAFCRILGYEFWQQRSTDDKFLFSELRSSQERLRKLMKSMKFLQDRRKNDTVNMFGILGYVRSFEFKLSDLIVDNVEKFDRTIWLLEVLLHEIETANAGFLERIKGMKEQLNIQENLGLIEF</sequence>
<evidence type="ECO:0000313" key="1">
    <source>
        <dbReference type="EMBL" id="GFQ84044.1"/>
    </source>
</evidence>
<dbReference type="Proteomes" id="UP000887116">
    <property type="component" value="Unassembled WGS sequence"/>
</dbReference>
<dbReference type="EMBL" id="BMAO01012805">
    <property type="protein sequence ID" value="GFQ84044.1"/>
    <property type="molecule type" value="Genomic_DNA"/>
</dbReference>
<organism evidence="1 2">
    <name type="scientific">Trichonephila clavata</name>
    <name type="common">Joro spider</name>
    <name type="synonym">Nephila clavata</name>
    <dbReference type="NCBI Taxonomy" id="2740835"/>
    <lineage>
        <taxon>Eukaryota</taxon>
        <taxon>Metazoa</taxon>
        <taxon>Ecdysozoa</taxon>
        <taxon>Arthropoda</taxon>
        <taxon>Chelicerata</taxon>
        <taxon>Arachnida</taxon>
        <taxon>Araneae</taxon>
        <taxon>Araneomorphae</taxon>
        <taxon>Entelegynae</taxon>
        <taxon>Araneoidea</taxon>
        <taxon>Nephilidae</taxon>
        <taxon>Trichonephila</taxon>
    </lineage>
</organism>
<accession>A0A8X6FP54</accession>
<gene>
    <name evidence="1" type="ORF">TNCT_530121</name>
</gene>
<comment type="caution">
    <text evidence="1">The sequence shown here is derived from an EMBL/GenBank/DDBJ whole genome shotgun (WGS) entry which is preliminary data.</text>
</comment>
<name>A0A8X6FP54_TRICU</name>
<dbReference type="AlphaFoldDB" id="A0A8X6FP54"/>
<keyword evidence="2" id="KW-1185">Reference proteome</keyword>
<protein>
    <submittedName>
        <fullName evidence="1">Uncharacterized protein</fullName>
    </submittedName>
</protein>
<reference evidence="1" key="1">
    <citation type="submission" date="2020-07" db="EMBL/GenBank/DDBJ databases">
        <title>Multicomponent nature underlies the extraordinary mechanical properties of spider dragline silk.</title>
        <authorList>
            <person name="Kono N."/>
            <person name="Nakamura H."/>
            <person name="Mori M."/>
            <person name="Yoshida Y."/>
            <person name="Ohtoshi R."/>
            <person name="Malay A.D."/>
            <person name="Moran D.A.P."/>
            <person name="Tomita M."/>
            <person name="Numata K."/>
            <person name="Arakawa K."/>
        </authorList>
    </citation>
    <scope>NUCLEOTIDE SEQUENCE</scope>
</reference>